<evidence type="ECO:0000313" key="7">
    <source>
        <dbReference type="Proteomes" id="UP000295500"/>
    </source>
</evidence>
<protein>
    <submittedName>
        <fullName evidence="6">CRP/FNR family transcriptional regulator</fullName>
    </submittedName>
</protein>
<name>A0A4R6Q8Y9_9FIRM</name>
<keyword evidence="1" id="KW-0805">Transcription regulation</keyword>
<dbReference type="Gene3D" id="2.60.120.10">
    <property type="entry name" value="Jelly Rolls"/>
    <property type="match status" value="1"/>
</dbReference>
<dbReference type="Gene3D" id="1.10.10.10">
    <property type="entry name" value="Winged helix-like DNA-binding domain superfamily/Winged helix DNA-binding domain"/>
    <property type="match status" value="1"/>
</dbReference>
<dbReference type="PROSITE" id="PS51063">
    <property type="entry name" value="HTH_CRP_2"/>
    <property type="match status" value="1"/>
</dbReference>
<feature type="domain" description="Cyclic nucleotide-binding" evidence="4">
    <location>
        <begin position="12"/>
        <end position="134"/>
    </location>
</feature>
<keyword evidence="7" id="KW-1185">Reference proteome</keyword>
<dbReference type="EMBL" id="SNXO01000004">
    <property type="protein sequence ID" value="TDP59074.1"/>
    <property type="molecule type" value="Genomic_DNA"/>
</dbReference>
<dbReference type="PRINTS" id="PR00034">
    <property type="entry name" value="HTHCRP"/>
</dbReference>
<evidence type="ECO:0000256" key="2">
    <source>
        <dbReference type="ARBA" id="ARBA00023125"/>
    </source>
</evidence>
<dbReference type="InterPro" id="IPR012318">
    <property type="entry name" value="HTH_CRP"/>
</dbReference>
<dbReference type="InterPro" id="IPR018490">
    <property type="entry name" value="cNMP-bd_dom_sf"/>
</dbReference>
<dbReference type="Proteomes" id="UP000295500">
    <property type="component" value="Unassembled WGS sequence"/>
</dbReference>
<dbReference type="CDD" id="cd00092">
    <property type="entry name" value="HTH_CRP"/>
    <property type="match status" value="1"/>
</dbReference>
<feature type="domain" description="HTH crp-type" evidence="5">
    <location>
        <begin position="148"/>
        <end position="212"/>
    </location>
</feature>
<sequence>MNSADFTALLPFWDKLDSDEKQGIIDNTTLTEYSAGDQIHRGSNDCIGILLVRKGRLRTSMLSEDGREITLFHMEEGDFCVLSASCILNAVTFDVFIDAEKDASVYQISTPFFQQLTAENIYVENFMYKVALNRFSDVMWVMEQVLFMTMDKRLAMFLLNEQDENGQIKMTHEQIARNLGSAREVISRMLKYFVQEGLVSLSRGSITITSEEALSNLAD</sequence>
<dbReference type="InterPro" id="IPR000595">
    <property type="entry name" value="cNMP-bd_dom"/>
</dbReference>
<accession>A0A4R6Q8Y9</accession>
<dbReference type="PROSITE" id="PS50042">
    <property type="entry name" value="CNMP_BINDING_3"/>
    <property type="match status" value="1"/>
</dbReference>
<gene>
    <name evidence="6" type="ORF">EV211_1044</name>
</gene>
<dbReference type="InterPro" id="IPR036390">
    <property type="entry name" value="WH_DNA-bd_sf"/>
</dbReference>
<dbReference type="InterPro" id="IPR014710">
    <property type="entry name" value="RmlC-like_jellyroll"/>
</dbReference>
<proteinExistence type="predicted"/>
<evidence type="ECO:0000259" key="4">
    <source>
        <dbReference type="PROSITE" id="PS50042"/>
    </source>
</evidence>
<dbReference type="GO" id="GO:0003677">
    <property type="term" value="F:DNA binding"/>
    <property type="evidence" value="ECO:0007669"/>
    <property type="project" value="UniProtKB-KW"/>
</dbReference>
<keyword evidence="3" id="KW-0804">Transcription</keyword>
<evidence type="ECO:0000259" key="5">
    <source>
        <dbReference type="PROSITE" id="PS51063"/>
    </source>
</evidence>
<dbReference type="AlphaFoldDB" id="A0A4R6Q8Y9"/>
<dbReference type="RefSeq" id="WP_133527679.1">
    <property type="nucleotide sequence ID" value="NZ_SNXO01000004.1"/>
</dbReference>
<keyword evidence="2" id="KW-0238">DNA-binding</keyword>
<dbReference type="SUPFAM" id="SSF46785">
    <property type="entry name" value="Winged helix' DNA-binding domain"/>
    <property type="match status" value="1"/>
</dbReference>
<reference evidence="6 7" key="1">
    <citation type="submission" date="2019-03" db="EMBL/GenBank/DDBJ databases">
        <title>Genomic Encyclopedia of Type Strains, Phase IV (KMG-IV): sequencing the most valuable type-strain genomes for metagenomic binning, comparative biology and taxonomic classification.</title>
        <authorList>
            <person name="Goeker M."/>
        </authorList>
    </citation>
    <scope>NUCLEOTIDE SEQUENCE [LARGE SCALE GENOMIC DNA]</scope>
    <source>
        <strain evidence="6 7">DSM 28287</strain>
    </source>
</reference>
<dbReference type="Pfam" id="PF13545">
    <property type="entry name" value="HTH_Crp_2"/>
    <property type="match status" value="1"/>
</dbReference>
<evidence type="ECO:0000256" key="3">
    <source>
        <dbReference type="ARBA" id="ARBA00023163"/>
    </source>
</evidence>
<evidence type="ECO:0000256" key="1">
    <source>
        <dbReference type="ARBA" id="ARBA00023015"/>
    </source>
</evidence>
<organism evidence="6 7">
    <name type="scientific">Aminicella lysinilytica</name>
    <dbReference type="NCBI Taxonomy" id="433323"/>
    <lineage>
        <taxon>Bacteria</taxon>
        <taxon>Bacillati</taxon>
        <taxon>Bacillota</taxon>
        <taxon>Clostridia</taxon>
        <taxon>Peptostreptococcales</taxon>
        <taxon>Anaerovoracaceae</taxon>
        <taxon>Aminicella</taxon>
    </lineage>
</organism>
<dbReference type="GO" id="GO:0006355">
    <property type="term" value="P:regulation of DNA-templated transcription"/>
    <property type="evidence" value="ECO:0007669"/>
    <property type="project" value="InterPro"/>
</dbReference>
<dbReference type="OrthoDB" id="9776746at2"/>
<dbReference type="SMART" id="SM00419">
    <property type="entry name" value="HTH_CRP"/>
    <property type="match status" value="1"/>
</dbReference>
<dbReference type="CDD" id="cd00038">
    <property type="entry name" value="CAP_ED"/>
    <property type="match status" value="1"/>
</dbReference>
<dbReference type="SUPFAM" id="SSF51206">
    <property type="entry name" value="cAMP-binding domain-like"/>
    <property type="match status" value="1"/>
</dbReference>
<dbReference type="InterPro" id="IPR036388">
    <property type="entry name" value="WH-like_DNA-bd_sf"/>
</dbReference>
<comment type="caution">
    <text evidence="6">The sequence shown here is derived from an EMBL/GenBank/DDBJ whole genome shotgun (WGS) entry which is preliminary data.</text>
</comment>
<evidence type="ECO:0000313" key="6">
    <source>
        <dbReference type="EMBL" id="TDP59074.1"/>
    </source>
</evidence>